<keyword evidence="3" id="KW-1185">Reference proteome</keyword>
<protein>
    <submittedName>
        <fullName evidence="2">Uncharacterized protein</fullName>
    </submittedName>
</protein>
<dbReference type="EMBL" id="LT607733">
    <property type="protein sequence ID" value="SCG14858.1"/>
    <property type="molecule type" value="Genomic_DNA"/>
</dbReference>
<feature type="chain" id="PRO_5008716389" evidence="1">
    <location>
        <begin position="35"/>
        <end position="269"/>
    </location>
</feature>
<keyword evidence="1" id="KW-0732">Signal</keyword>
<organism evidence="2 3">
    <name type="scientific">Micromonospora echinofusca</name>
    <dbReference type="NCBI Taxonomy" id="47858"/>
    <lineage>
        <taxon>Bacteria</taxon>
        <taxon>Bacillati</taxon>
        <taxon>Actinomycetota</taxon>
        <taxon>Actinomycetes</taxon>
        <taxon>Micromonosporales</taxon>
        <taxon>Micromonosporaceae</taxon>
        <taxon>Micromonospora</taxon>
    </lineage>
</organism>
<dbReference type="AlphaFoldDB" id="A0A1C5G558"/>
<proteinExistence type="predicted"/>
<feature type="signal peptide" evidence="1">
    <location>
        <begin position="1"/>
        <end position="34"/>
    </location>
</feature>
<gene>
    <name evidence="2" type="ORF">GA0070610_1077</name>
</gene>
<dbReference type="Proteomes" id="UP000198251">
    <property type="component" value="Chromosome I"/>
</dbReference>
<reference evidence="2 3" key="1">
    <citation type="submission" date="2016-06" db="EMBL/GenBank/DDBJ databases">
        <authorList>
            <person name="Kjaerup R.B."/>
            <person name="Dalgaard T.S."/>
            <person name="Juul-Madsen H.R."/>
        </authorList>
    </citation>
    <scope>NUCLEOTIDE SEQUENCE [LARGE SCALE GENOMIC DNA]</scope>
    <source>
        <strain evidence="2 3">DSM 43913</strain>
    </source>
</reference>
<sequence>MKARFRWRSTRVTLFAALVGALVAALLPASPALALPSGSGWSASWSYYHPTAYQYAGTLPGVRLTGYATDNSGTSTTVGTIEDTADDGRCARVMLYANGVGYVADRTTCGSGSYLTYSTGSYSQGLLVIVYRMVAGTTTHDKGFAMFVPGSSADPELRTVGTGASWSYYTSTAFQYTVTRPGVRLIGYGVHQYTDQRSSLNTVEKTAATVGCATAKVTGGVSTSGGTCVNGGSTSFSRADLTNNLEASACYQPVPGTRRCLAVSIPEPW</sequence>
<name>A0A1C5G558_MICEH</name>
<evidence type="ECO:0000313" key="3">
    <source>
        <dbReference type="Proteomes" id="UP000198251"/>
    </source>
</evidence>
<evidence type="ECO:0000256" key="1">
    <source>
        <dbReference type="SAM" id="SignalP"/>
    </source>
</evidence>
<accession>A0A1C5G558</accession>
<evidence type="ECO:0000313" key="2">
    <source>
        <dbReference type="EMBL" id="SCG14858.1"/>
    </source>
</evidence>